<comment type="caution">
    <text evidence="3">The sequence shown here is derived from an EMBL/GenBank/DDBJ whole genome shotgun (WGS) entry which is preliminary data.</text>
</comment>
<dbReference type="InterPro" id="IPR003607">
    <property type="entry name" value="HD/PDEase_dom"/>
</dbReference>
<dbReference type="CDD" id="cd00077">
    <property type="entry name" value="HDc"/>
    <property type="match status" value="1"/>
</dbReference>
<feature type="transmembrane region" description="Helical" evidence="1">
    <location>
        <begin position="135"/>
        <end position="160"/>
    </location>
</feature>
<feature type="domain" description="HD-GYP" evidence="2">
    <location>
        <begin position="185"/>
        <end position="380"/>
    </location>
</feature>
<name>A0A0F9XX26_9ZZZZ</name>
<dbReference type="SUPFAM" id="SSF109604">
    <property type="entry name" value="HD-domain/PDEase-like"/>
    <property type="match status" value="1"/>
</dbReference>
<dbReference type="InterPro" id="IPR052020">
    <property type="entry name" value="Cyclic_di-GMP/3'3'-cGAMP_PDE"/>
</dbReference>
<dbReference type="Pfam" id="PF13487">
    <property type="entry name" value="HD_5"/>
    <property type="match status" value="1"/>
</dbReference>
<gene>
    <name evidence="3" type="ORF">LCGC14_0161980</name>
</gene>
<evidence type="ECO:0000256" key="1">
    <source>
        <dbReference type="SAM" id="Phobius"/>
    </source>
</evidence>
<reference evidence="3" key="1">
    <citation type="journal article" date="2015" name="Nature">
        <title>Complex archaea that bridge the gap between prokaryotes and eukaryotes.</title>
        <authorList>
            <person name="Spang A."/>
            <person name="Saw J.H."/>
            <person name="Jorgensen S.L."/>
            <person name="Zaremba-Niedzwiedzka K."/>
            <person name="Martijn J."/>
            <person name="Lind A.E."/>
            <person name="van Eijk R."/>
            <person name="Schleper C."/>
            <person name="Guy L."/>
            <person name="Ettema T.J."/>
        </authorList>
    </citation>
    <scope>NUCLEOTIDE SEQUENCE</scope>
</reference>
<sequence length="484" mass="52309">MRISLGLVLVTTSILLAANAIGLVPDRSQAALDARKQLCESLAVLWAVSAQEDDLAATRATMQLATDGKAGILSAAVRSADGAILAEAGDHQKHWAGHSPQQSTLTHVQVPIFKGNTRWGTVEVRFNEIGHKGILGSWAGIPIALIVFVATAGLVGYLLVMRRSFQPVAPSSIVPLRIEAGEGEGTTISLRAANSLMFALAYRDAGTAEHSQQVARLCVATARELIPPSECFMLEVAADLHDIGKLGVPDDILLKPGPLTEEEARVMHSHRQKGAEIIALTFSSPKLIEIVRNQLAWYGGSFRDPNLPVGDDIPLEARILAIADAFSSMVSHRPYREPRSCEEAIEELRCFAGTQFDPELVDRFAEAVMDRDHSRNRRKLGVSRAVKLEIGQEVERLVDALSDCDFSGASTIASRLAATATKQGFDRIASLTAKIARSASQGPNLDRIAQLITELTSICPLRPTREASRAAAREDHCLQTRRST</sequence>
<dbReference type="EMBL" id="LAZR01000061">
    <property type="protein sequence ID" value="KKN96948.1"/>
    <property type="molecule type" value="Genomic_DNA"/>
</dbReference>
<organism evidence="3">
    <name type="scientific">marine sediment metagenome</name>
    <dbReference type="NCBI Taxonomy" id="412755"/>
    <lineage>
        <taxon>unclassified sequences</taxon>
        <taxon>metagenomes</taxon>
        <taxon>ecological metagenomes</taxon>
    </lineage>
</organism>
<evidence type="ECO:0000259" key="2">
    <source>
        <dbReference type="PROSITE" id="PS51832"/>
    </source>
</evidence>
<evidence type="ECO:0000313" key="3">
    <source>
        <dbReference type="EMBL" id="KKN96948.1"/>
    </source>
</evidence>
<dbReference type="SMART" id="SM00471">
    <property type="entry name" value="HDc"/>
    <property type="match status" value="1"/>
</dbReference>
<protein>
    <recommendedName>
        <fullName evidence="2">HD-GYP domain-containing protein</fullName>
    </recommendedName>
</protein>
<accession>A0A0F9XX26</accession>
<dbReference type="InterPro" id="IPR037522">
    <property type="entry name" value="HD_GYP_dom"/>
</dbReference>
<proteinExistence type="predicted"/>
<dbReference type="AlphaFoldDB" id="A0A0F9XX26"/>
<keyword evidence="1" id="KW-0812">Transmembrane</keyword>
<keyword evidence="1" id="KW-0472">Membrane</keyword>
<dbReference type="Gene3D" id="1.10.3210.10">
    <property type="entry name" value="Hypothetical protein af1432"/>
    <property type="match status" value="1"/>
</dbReference>
<dbReference type="PANTHER" id="PTHR45228">
    <property type="entry name" value="CYCLIC DI-GMP PHOSPHODIESTERASE TM_0186-RELATED"/>
    <property type="match status" value="1"/>
</dbReference>
<keyword evidence="1" id="KW-1133">Transmembrane helix</keyword>
<dbReference type="PROSITE" id="PS51832">
    <property type="entry name" value="HD_GYP"/>
    <property type="match status" value="1"/>
</dbReference>